<feature type="domain" description="Calcineurin-like phosphoesterase" evidence="3">
    <location>
        <begin position="6"/>
        <end position="152"/>
    </location>
</feature>
<evidence type="ECO:0000313" key="4">
    <source>
        <dbReference type="EMBL" id="KRM36367.1"/>
    </source>
</evidence>
<comment type="caution">
    <text evidence="4">The sequence shown here is derived from an EMBL/GenBank/DDBJ whole genome shotgun (WGS) entry which is preliminary data.</text>
</comment>
<dbReference type="AlphaFoldDB" id="A0A922PUU1"/>
<dbReference type="InterPro" id="IPR041802">
    <property type="entry name" value="MPP_YfcE"/>
</dbReference>
<dbReference type="SUPFAM" id="SSF56300">
    <property type="entry name" value="Metallo-dependent phosphatases"/>
    <property type="match status" value="1"/>
</dbReference>
<dbReference type="InterPro" id="IPR000979">
    <property type="entry name" value="Phosphodiesterase_MJ0936/Vps29"/>
</dbReference>
<evidence type="ECO:0000256" key="1">
    <source>
        <dbReference type="ARBA" id="ARBA00008950"/>
    </source>
</evidence>
<reference evidence="4 5" key="1">
    <citation type="journal article" date="2015" name="Genome Announc.">
        <title>Expanding the biotechnology potential of lactobacilli through comparative genomics of 213 strains and associated genera.</title>
        <authorList>
            <person name="Sun Z."/>
            <person name="Harris H.M."/>
            <person name="McCann A."/>
            <person name="Guo C."/>
            <person name="Argimon S."/>
            <person name="Zhang W."/>
            <person name="Yang X."/>
            <person name="Jeffery I.B."/>
            <person name="Cooney J.C."/>
            <person name="Kagawa T.F."/>
            <person name="Liu W."/>
            <person name="Song Y."/>
            <person name="Salvetti E."/>
            <person name="Wrobel A."/>
            <person name="Rasinkangas P."/>
            <person name="Parkhill J."/>
            <person name="Rea M.C."/>
            <person name="O'Sullivan O."/>
            <person name="Ritari J."/>
            <person name="Douillard F.P."/>
            <person name="Paul Ross R."/>
            <person name="Yang R."/>
            <person name="Briner A.E."/>
            <person name="Felis G.E."/>
            <person name="de Vos W.M."/>
            <person name="Barrangou R."/>
            <person name="Klaenhammer T.R."/>
            <person name="Caufield P.W."/>
            <person name="Cui Y."/>
            <person name="Zhang H."/>
            <person name="O'Toole P.W."/>
        </authorList>
    </citation>
    <scope>NUCLEOTIDE SEQUENCE [LARGE SCALE GENOMIC DNA]</scope>
    <source>
        <strain evidence="4 5">DSM 8475</strain>
    </source>
</reference>
<dbReference type="GO" id="GO:0016787">
    <property type="term" value="F:hydrolase activity"/>
    <property type="evidence" value="ECO:0007669"/>
    <property type="project" value="UniProtKB-UniRule"/>
</dbReference>
<dbReference type="PANTHER" id="PTHR11124">
    <property type="entry name" value="VACUOLAR SORTING PROTEIN VPS29"/>
    <property type="match status" value="1"/>
</dbReference>
<dbReference type="InterPro" id="IPR024654">
    <property type="entry name" value="Calcineurin-like_PHP_lpxH"/>
</dbReference>
<evidence type="ECO:0000256" key="2">
    <source>
        <dbReference type="RuleBase" id="RU362039"/>
    </source>
</evidence>
<organism evidence="4 5">
    <name type="scientific">Limosilactobacillus pontis DSM 8475</name>
    <dbReference type="NCBI Taxonomy" id="1423794"/>
    <lineage>
        <taxon>Bacteria</taxon>
        <taxon>Bacillati</taxon>
        <taxon>Bacillota</taxon>
        <taxon>Bacilli</taxon>
        <taxon>Lactobacillales</taxon>
        <taxon>Lactobacillaceae</taxon>
        <taxon>Limosilactobacillus</taxon>
    </lineage>
</organism>
<dbReference type="Proteomes" id="UP000051085">
    <property type="component" value="Unassembled WGS sequence"/>
</dbReference>
<dbReference type="InterPro" id="IPR029052">
    <property type="entry name" value="Metallo-depent_PP-like"/>
</dbReference>
<dbReference type="CDD" id="cd00841">
    <property type="entry name" value="MPP_YfcE"/>
    <property type="match status" value="1"/>
</dbReference>
<evidence type="ECO:0000313" key="5">
    <source>
        <dbReference type="Proteomes" id="UP000051085"/>
    </source>
</evidence>
<sequence>MVAGMMKALIISDNHGDQRILERVTQQWQEQVDLMIHCGDTEMAPTLPVMQRFKVAVLGNNDWGLDYPLEQTVVTAGQRIYATHGHRYQVNTTLTPLMLKGQEQGADLVCYGHTHQLAVTVESGMLIINPGSISLPRGQYARLGGTFAVVATTPDSFVVDYYDRKSQPVDGLHFVFNRKGGRA</sequence>
<dbReference type="EMBL" id="AZGO01000049">
    <property type="protein sequence ID" value="KRM36367.1"/>
    <property type="molecule type" value="Genomic_DNA"/>
</dbReference>
<keyword evidence="2" id="KW-0479">Metal-binding</keyword>
<gene>
    <name evidence="4" type="ORF">FD34_GL000070</name>
</gene>
<accession>A0A922PUU1</accession>
<dbReference type="Pfam" id="PF12850">
    <property type="entry name" value="Metallophos_2"/>
    <property type="match status" value="1"/>
</dbReference>
<proteinExistence type="inferred from homology"/>
<dbReference type="NCBIfam" id="TIGR00040">
    <property type="entry name" value="yfcE"/>
    <property type="match status" value="1"/>
</dbReference>
<dbReference type="GO" id="GO:0046872">
    <property type="term" value="F:metal ion binding"/>
    <property type="evidence" value="ECO:0007669"/>
    <property type="project" value="UniProtKB-KW"/>
</dbReference>
<dbReference type="Gene3D" id="3.60.21.10">
    <property type="match status" value="1"/>
</dbReference>
<evidence type="ECO:0000259" key="3">
    <source>
        <dbReference type="Pfam" id="PF12850"/>
    </source>
</evidence>
<comment type="cofactor">
    <cofactor evidence="2">
        <name>a divalent metal cation</name>
        <dbReference type="ChEBI" id="CHEBI:60240"/>
    </cofactor>
</comment>
<name>A0A922PUU1_9LACO</name>
<comment type="similarity">
    <text evidence="1 2">Belongs to the metallophosphoesterase superfamily. YfcE family.</text>
</comment>
<protein>
    <recommendedName>
        <fullName evidence="2">Phosphoesterase</fullName>
        <ecNumber evidence="2">3.1.4.-</ecNumber>
    </recommendedName>
</protein>
<dbReference type="EC" id="3.1.4.-" evidence="2"/>